<evidence type="ECO:0000313" key="1">
    <source>
        <dbReference type="EMBL" id="PWN47206.1"/>
    </source>
</evidence>
<reference evidence="1 2" key="1">
    <citation type="journal article" date="2018" name="Mol. Biol. Evol.">
        <title>Broad Genomic Sampling Reveals a Smut Pathogenic Ancestry of the Fungal Clade Ustilaginomycotina.</title>
        <authorList>
            <person name="Kijpornyongpan T."/>
            <person name="Mondo S.J."/>
            <person name="Barry K."/>
            <person name="Sandor L."/>
            <person name="Lee J."/>
            <person name="Lipzen A."/>
            <person name="Pangilinan J."/>
            <person name="LaButti K."/>
            <person name="Hainaut M."/>
            <person name="Henrissat B."/>
            <person name="Grigoriev I.V."/>
            <person name="Spatafora J.W."/>
            <person name="Aime M.C."/>
        </authorList>
    </citation>
    <scope>NUCLEOTIDE SEQUENCE [LARGE SCALE GENOMIC DNA]</scope>
    <source>
        <strain evidence="1 2">SA 807</strain>
    </source>
</reference>
<accession>A0ACD0NN21</accession>
<evidence type="ECO:0000313" key="2">
    <source>
        <dbReference type="Proteomes" id="UP000245626"/>
    </source>
</evidence>
<proteinExistence type="predicted"/>
<sequence length="848" mass="92007">MGVQGLWAQLSPSATDTTLAQLALQSFRSNSNALRGIRLGIDASLWLFHSQSGQGGSNPQLRTLFYRLARLLSLPILPLFVFDGASRPSFKRGRHVAGVTHPIQRPFVALIHAFGFCSHQAPGEAEAELAWLNSHDLIDAVMTDDVDALLFGAKLVIRNWGSRLVGSQARAKQVASAVEDDERDGGHTVDSDEDRGKQRGSAEEASSSLAPSVTAAGKVGDSLVTVYRSWDIENMPELCVPKEGLILVALLSGGDYDMGGLLPRCGVKIAFALAQAGYGEELVSGFLRLYTQETLDQTLADWSDLVRAWSARVKDELRTNRNGFLTTRRPNLANSFPSEPFVDPAARRVIASYVWPVTTSDTNAAAPLEFRWSNSPDLGSMARQASQRFEWNPTTVLARFRNLIWPGVAVRQLMRISLEVEGQDDGLGPWGELVESPASRAVARARAEGRGRGRGGGVGNTHARRARPTREKPLHDSPNATRITDFFSRLSSKAAEERGDDDYGRKTTVDANRDASGDASRDASRDARFLSIRGQRRHATMGGQLEYRVEIDPTNYLHQARLGFVVVDDDLDPRSGSPSGSDPVEEGDATPIRIWLPACMMETDPIQSRPLVSLYLGKQKEKAEGKAKGRRTKVHHPHADTERQRTTLDGFVTCRSKPTVAAAKPRTTSEPAARAAPAPSTQLEDQPEVWLLADSSVEEVYPGPPPPKPGKGRGERKIDSVNGERRMAETSSKGQASGTTMTTKTTAKARVGSKDSPHDQPGPMPKQKGSLAAIDQRLPSSRALAEFQGGSSSEEEPELEPVPNPPFFLGGRARPGRQEGGPKSLTGARGEQGGNRRISVIVIDDDDA</sequence>
<organism evidence="1 2">
    <name type="scientific">Violaceomyces palustris</name>
    <dbReference type="NCBI Taxonomy" id="1673888"/>
    <lineage>
        <taxon>Eukaryota</taxon>
        <taxon>Fungi</taxon>
        <taxon>Dikarya</taxon>
        <taxon>Basidiomycota</taxon>
        <taxon>Ustilaginomycotina</taxon>
        <taxon>Ustilaginomycetes</taxon>
        <taxon>Violaceomycetales</taxon>
        <taxon>Violaceomycetaceae</taxon>
        <taxon>Violaceomyces</taxon>
    </lineage>
</organism>
<dbReference type="Proteomes" id="UP000245626">
    <property type="component" value="Unassembled WGS sequence"/>
</dbReference>
<protein>
    <submittedName>
        <fullName evidence="1">Uncharacterized protein</fullName>
    </submittedName>
</protein>
<keyword evidence="2" id="KW-1185">Reference proteome</keyword>
<gene>
    <name evidence="1" type="ORF">IE53DRAFT_262463</name>
</gene>
<dbReference type="EMBL" id="KZ820504">
    <property type="protein sequence ID" value="PWN47206.1"/>
    <property type="molecule type" value="Genomic_DNA"/>
</dbReference>
<name>A0ACD0NN21_9BASI</name>